<accession>A0A9W9PKS8</accession>
<dbReference type="AlphaFoldDB" id="A0A9W9PKS8"/>
<dbReference type="RefSeq" id="XP_058336006.1">
    <property type="nucleotide sequence ID" value="XM_058469975.1"/>
</dbReference>
<dbReference type="GeneID" id="83197278"/>
<keyword evidence="3" id="KW-1185">Reference proteome</keyword>
<dbReference type="OrthoDB" id="5350396at2759"/>
<sequence length="656" mass="73117">MSGKKITEWFDRPKFAIVNQNSTPEKKPPRVTPFTSPSSSALTEPTSSFLVDLTSDNDANDNAVQESIRNSEPPKDFSTAGGVVPPPKPEPEIASVSSTFVSDGISSSQRILKDGKEVVISSDGEESDDSSSSFEDPALFFDFKSKPAGKSASKTSMTKLPVKKYKNTMDSLVIGAVDDIEEQGKVAKSRAALTSPQQGEKVPRSKESILASVLGGDDEGPSVERILNAVRRTEALDVTKTWRFLDHAQTPGQTNEFPTNSFPPHSHLAALRDFESRSRMLQSGVLEFAAKLQRLPDEFLLWLFCSVSLERREDLRSAYCRIFSHTSRERVMTLIRPHHIDELFQNLGAKPEALDPSHVIVENSEHSSHPPSPRHKELFLSAFAMLRESAELLAPDARAHAIHVLLRITVDGSLITNDMIQSGLQTCLTALLDNVAAADVTEMNLLIGKPIFETVPHAEFLSCMLENMLPTMPWISLLRYRLVVAFLLRNPEPLTESPEVVVDLKRLTHFLARDERFHAKSHQANETYDYGELLAIAMLLEVAVTSAPYDMICDQKDAEERFNGAVDKFASQVKLIFSSIKDTGASHLKRMVAKEALESLHYRALYSVRTKPAPRKSYFGNPGRQRNHDIKGMFQKMRDLPFHYSPTKDRTASFPL</sequence>
<feature type="compositionally biased region" description="Polar residues" evidence="1">
    <location>
        <begin position="95"/>
        <end position="110"/>
    </location>
</feature>
<gene>
    <name evidence="2" type="ORF">N7468_000678</name>
</gene>
<name>A0A9W9PKS8_9EURO</name>
<feature type="compositionally biased region" description="Polar residues" evidence="1">
    <location>
        <begin position="33"/>
        <end position="70"/>
    </location>
</feature>
<protein>
    <submittedName>
        <fullName evidence="2">Uncharacterized protein</fullName>
    </submittedName>
</protein>
<feature type="region of interest" description="Disordered" evidence="1">
    <location>
        <begin position="17"/>
        <end position="136"/>
    </location>
</feature>
<dbReference type="EMBL" id="JAPQKS010000001">
    <property type="protein sequence ID" value="KAJ5249227.1"/>
    <property type="molecule type" value="Genomic_DNA"/>
</dbReference>
<proteinExistence type="predicted"/>
<comment type="caution">
    <text evidence="2">The sequence shown here is derived from an EMBL/GenBank/DDBJ whole genome shotgun (WGS) entry which is preliminary data.</text>
</comment>
<evidence type="ECO:0000256" key="1">
    <source>
        <dbReference type="SAM" id="MobiDB-lite"/>
    </source>
</evidence>
<reference evidence="2" key="1">
    <citation type="submission" date="2022-11" db="EMBL/GenBank/DDBJ databases">
        <authorList>
            <person name="Petersen C."/>
        </authorList>
    </citation>
    <scope>NUCLEOTIDE SEQUENCE</scope>
    <source>
        <strain evidence="2">IBT 19713</strain>
    </source>
</reference>
<organism evidence="2 3">
    <name type="scientific">Penicillium chermesinum</name>
    <dbReference type="NCBI Taxonomy" id="63820"/>
    <lineage>
        <taxon>Eukaryota</taxon>
        <taxon>Fungi</taxon>
        <taxon>Dikarya</taxon>
        <taxon>Ascomycota</taxon>
        <taxon>Pezizomycotina</taxon>
        <taxon>Eurotiomycetes</taxon>
        <taxon>Eurotiomycetidae</taxon>
        <taxon>Eurotiales</taxon>
        <taxon>Aspergillaceae</taxon>
        <taxon>Penicillium</taxon>
    </lineage>
</organism>
<dbReference type="Proteomes" id="UP001150941">
    <property type="component" value="Unassembled WGS sequence"/>
</dbReference>
<evidence type="ECO:0000313" key="3">
    <source>
        <dbReference type="Proteomes" id="UP001150941"/>
    </source>
</evidence>
<evidence type="ECO:0000313" key="2">
    <source>
        <dbReference type="EMBL" id="KAJ5249227.1"/>
    </source>
</evidence>
<reference evidence="2" key="2">
    <citation type="journal article" date="2023" name="IMA Fungus">
        <title>Comparative genomic study of the Penicillium genus elucidates a diverse pangenome and 15 lateral gene transfer events.</title>
        <authorList>
            <person name="Petersen C."/>
            <person name="Sorensen T."/>
            <person name="Nielsen M.R."/>
            <person name="Sondergaard T.E."/>
            <person name="Sorensen J.L."/>
            <person name="Fitzpatrick D.A."/>
            <person name="Frisvad J.C."/>
            <person name="Nielsen K.L."/>
        </authorList>
    </citation>
    <scope>NUCLEOTIDE SEQUENCE</scope>
    <source>
        <strain evidence="2">IBT 19713</strain>
    </source>
</reference>